<accession>A0A1F5JJH3</accession>
<evidence type="ECO:0000313" key="2">
    <source>
        <dbReference type="Proteomes" id="UP000177555"/>
    </source>
</evidence>
<reference evidence="1 2" key="1">
    <citation type="journal article" date="2016" name="Nat. Commun.">
        <title>Thousands of microbial genomes shed light on interconnected biogeochemical processes in an aquifer system.</title>
        <authorList>
            <person name="Anantharaman K."/>
            <person name="Brown C.T."/>
            <person name="Hug L.A."/>
            <person name="Sharon I."/>
            <person name="Castelle C.J."/>
            <person name="Probst A.J."/>
            <person name="Thomas B.C."/>
            <person name="Singh A."/>
            <person name="Wilkins M.J."/>
            <person name="Karaoz U."/>
            <person name="Brodie E.L."/>
            <person name="Williams K.H."/>
            <person name="Hubbard S.S."/>
            <person name="Banfield J.F."/>
        </authorList>
    </citation>
    <scope>NUCLEOTIDE SEQUENCE [LARGE SCALE GENOMIC DNA]</scope>
</reference>
<gene>
    <name evidence="1" type="ORF">A2867_04740</name>
</gene>
<protein>
    <submittedName>
        <fullName evidence="1">Uncharacterized protein</fullName>
    </submittedName>
</protein>
<comment type="caution">
    <text evidence="1">The sequence shown here is derived from an EMBL/GenBank/DDBJ whole genome shotgun (WGS) entry which is preliminary data.</text>
</comment>
<organism evidence="1 2">
    <name type="scientific">Candidatus Daviesbacteria bacterium RIFCSPHIGHO2_01_FULL_40_11</name>
    <dbReference type="NCBI Taxonomy" id="1797762"/>
    <lineage>
        <taxon>Bacteria</taxon>
        <taxon>Candidatus Daviesiibacteriota</taxon>
    </lineage>
</organism>
<name>A0A1F5JJH3_9BACT</name>
<dbReference type="Proteomes" id="UP000177555">
    <property type="component" value="Unassembled WGS sequence"/>
</dbReference>
<sequence>MRSSEYRPRTPEPKALYAPYITELGIAGLDRERSLTLRLCGAASVGAAMGVAVGVMIGVVAAEIPIDRIASSPEAIGFIGKVSGLFGLSAAGWGAAVYYAEH</sequence>
<dbReference type="EMBL" id="MFCP01000016">
    <property type="protein sequence ID" value="OGE28759.1"/>
    <property type="molecule type" value="Genomic_DNA"/>
</dbReference>
<evidence type="ECO:0000313" key="1">
    <source>
        <dbReference type="EMBL" id="OGE28759.1"/>
    </source>
</evidence>
<dbReference type="AlphaFoldDB" id="A0A1F5JJH3"/>
<proteinExistence type="predicted"/>